<evidence type="ECO:0000256" key="9">
    <source>
        <dbReference type="ARBA" id="ARBA00023036"/>
    </source>
</evidence>
<keyword evidence="7" id="KW-0967">Endosome</keyword>
<name>A0ABM1LBC0_GEKJA</name>
<feature type="domain" description="MABP" evidence="15">
    <location>
        <begin position="2"/>
        <end position="144"/>
    </location>
</feature>
<dbReference type="InterPro" id="IPR040335">
    <property type="entry name" value="MVB12A"/>
</dbReference>
<evidence type="ECO:0000256" key="11">
    <source>
        <dbReference type="ARBA" id="ARBA00033002"/>
    </source>
</evidence>
<dbReference type="InterPro" id="IPR023340">
    <property type="entry name" value="UMA"/>
</dbReference>
<dbReference type="Pfam" id="PF10240">
    <property type="entry name" value="DUF2464"/>
    <property type="match status" value="1"/>
</dbReference>
<evidence type="ECO:0000256" key="12">
    <source>
        <dbReference type="ARBA" id="ARBA00033024"/>
    </source>
</evidence>
<keyword evidence="8" id="KW-0653">Protein transport</keyword>
<dbReference type="PROSITE" id="PS51498">
    <property type="entry name" value="MABP"/>
    <property type="match status" value="1"/>
</dbReference>
<keyword evidence="6" id="KW-0963">Cytoplasm</keyword>
<proteinExistence type="inferred from homology"/>
<evidence type="ECO:0000256" key="6">
    <source>
        <dbReference type="ARBA" id="ARBA00022490"/>
    </source>
</evidence>
<keyword evidence="9" id="KW-0729">SH3-binding</keyword>
<dbReference type="PANTHER" id="PTHR31612">
    <property type="entry name" value="MULTIVESICULAR BODY SUBUNIT 12A"/>
    <property type="match status" value="1"/>
</dbReference>
<evidence type="ECO:0000256" key="3">
    <source>
        <dbReference type="ARBA" id="ARBA00010432"/>
    </source>
</evidence>
<dbReference type="InterPro" id="IPR018798">
    <property type="entry name" value="MVB12A/B"/>
</dbReference>
<evidence type="ECO:0000259" key="15">
    <source>
        <dbReference type="PROSITE" id="PS51498"/>
    </source>
</evidence>
<dbReference type="GeneID" id="107124327"/>
<keyword evidence="10" id="KW-0472">Membrane</keyword>
<evidence type="ECO:0000256" key="7">
    <source>
        <dbReference type="ARBA" id="ARBA00022753"/>
    </source>
</evidence>
<evidence type="ECO:0000313" key="16">
    <source>
        <dbReference type="Proteomes" id="UP000694871"/>
    </source>
</evidence>
<evidence type="ECO:0000313" key="17">
    <source>
        <dbReference type="RefSeq" id="XP_015283257.1"/>
    </source>
</evidence>
<reference evidence="17" key="1">
    <citation type="submission" date="2025-08" db="UniProtKB">
        <authorList>
            <consortium name="RefSeq"/>
        </authorList>
    </citation>
    <scope>IDENTIFICATION</scope>
</reference>
<dbReference type="Proteomes" id="UP000694871">
    <property type="component" value="Unplaced"/>
</dbReference>
<organism evidence="16 17">
    <name type="scientific">Gekko japonicus</name>
    <name type="common">Schlegel's Japanese gecko</name>
    <dbReference type="NCBI Taxonomy" id="146911"/>
    <lineage>
        <taxon>Eukaryota</taxon>
        <taxon>Metazoa</taxon>
        <taxon>Chordata</taxon>
        <taxon>Craniata</taxon>
        <taxon>Vertebrata</taxon>
        <taxon>Euteleostomi</taxon>
        <taxon>Lepidosauria</taxon>
        <taxon>Squamata</taxon>
        <taxon>Bifurcata</taxon>
        <taxon>Gekkota</taxon>
        <taxon>Gekkonidae</taxon>
        <taxon>Gekkoninae</taxon>
        <taxon>Gekko</taxon>
    </lineage>
</organism>
<dbReference type="PANTHER" id="PTHR31612:SF2">
    <property type="entry name" value="MULTIVESICULAR BODY SUBUNIT 12A"/>
    <property type="match status" value="1"/>
</dbReference>
<evidence type="ECO:0000256" key="8">
    <source>
        <dbReference type="ARBA" id="ARBA00022927"/>
    </source>
</evidence>
<dbReference type="PROSITE" id="PS51497">
    <property type="entry name" value="UMA"/>
    <property type="match status" value="1"/>
</dbReference>
<evidence type="ECO:0000256" key="1">
    <source>
        <dbReference type="ARBA" id="ARBA00004496"/>
    </source>
</evidence>
<evidence type="ECO:0000256" key="10">
    <source>
        <dbReference type="ARBA" id="ARBA00023136"/>
    </source>
</evidence>
<evidence type="ECO:0000256" key="2">
    <source>
        <dbReference type="ARBA" id="ARBA00004633"/>
    </source>
</evidence>
<dbReference type="RefSeq" id="XP_015283257.1">
    <property type="nucleotide sequence ID" value="XM_015427771.1"/>
</dbReference>
<comment type="similarity">
    <text evidence="3">Belongs to the MVB12 family.</text>
</comment>
<feature type="region of interest" description="Disordered" evidence="13">
    <location>
        <begin position="168"/>
        <end position="191"/>
    </location>
</feature>
<feature type="domain" description="UMA" evidence="14">
    <location>
        <begin position="211"/>
        <end position="262"/>
    </location>
</feature>
<protein>
    <recommendedName>
        <fullName evidence="4">Multivesicular body subunit 12A</fullName>
    </recommendedName>
    <alternativeName>
        <fullName evidence="12">ESCRT-I complex subunit MVB12A</fullName>
    </alternativeName>
    <alternativeName>
        <fullName evidence="11">Protein FAM125A</fullName>
    </alternativeName>
</protein>
<evidence type="ECO:0000256" key="13">
    <source>
        <dbReference type="SAM" id="MobiDB-lite"/>
    </source>
</evidence>
<keyword evidence="5" id="KW-0813">Transport</keyword>
<accession>A0ABM1LBC0</accession>
<gene>
    <name evidence="17" type="primary">MVB12A</name>
</gene>
<evidence type="ECO:0000259" key="14">
    <source>
        <dbReference type="PROSITE" id="PS51497"/>
    </source>
</evidence>
<dbReference type="Gene3D" id="2.100.10.50">
    <property type="match status" value="1"/>
</dbReference>
<comment type="subcellular location">
    <subcellularLocation>
        <location evidence="1">Cytoplasm</location>
    </subcellularLocation>
    <subcellularLocation>
        <location evidence="2">Late endosome membrane</location>
        <topology evidence="2">Peripheral membrane protein</topology>
    </subcellularLocation>
</comment>
<sequence length="270" mass="29379">MNTPLTGLGWTSAANVAPAGWTAITTTVEGVSANFGKGFAQKSGYYLCFTSAINCANPTGDIISDVVILSDKSPLPSGYVYVKEFLDPKSSVSKKKRLCVKVIPLGAADLAVLEILVTSKSKLLPNYLRIGEMSGFALWCKKDHVLKPKPLPKPRKINLEMKHLSLEPDNSCGTDAPPERPPPPFGPKRQATLKHHESIYESSNVYAISAMDGVPFALHPKFENSDSGSTNASSFFKDFHIKSLTDIEKEYDYSFVVERTAAARLPPTIS</sequence>
<dbReference type="InterPro" id="IPR023341">
    <property type="entry name" value="MABP"/>
</dbReference>
<evidence type="ECO:0000256" key="4">
    <source>
        <dbReference type="ARBA" id="ARBA00017653"/>
    </source>
</evidence>
<keyword evidence="16" id="KW-1185">Reference proteome</keyword>
<evidence type="ECO:0000256" key="5">
    <source>
        <dbReference type="ARBA" id="ARBA00022448"/>
    </source>
</evidence>